<dbReference type="SUPFAM" id="SSF48508">
    <property type="entry name" value="Nuclear receptor ligand-binding domain"/>
    <property type="match status" value="1"/>
</dbReference>
<keyword evidence="2" id="KW-0804">Transcription</keyword>
<dbReference type="EMBL" id="CAJEWN010000902">
    <property type="protein sequence ID" value="CAD2191809.1"/>
    <property type="molecule type" value="Genomic_DNA"/>
</dbReference>
<sequence>MRSWEMDNEREGFYNKRTYKCILVDQLISIAIAKSMPVFEKLSITDKVAFCRHVSHIFQSFSSSFISCELGVDTWARKDCVMPALGVIKNEYFIRDKK</sequence>
<evidence type="ECO:0000256" key="1">
    <source>
        <dbReference type="ARBA" id="ARBA00023015"/>
    </source>
</evidence>
<evidence type="ECO:0000313" key="5">
    <source>
        <dbReference type="Proteomes" id="UP000580250"/>
    </source>
</evidence>
<accession>A0A6V7WXL9</accession>
<evidence type="ECO:0000256" key="3">
    <source>
        <dbReference type="ARBA" id="ARBA00023170"/>
    </source>
</evidence>
<reference evidence="4 5" key="1">
    <citation type="submission" date="2020-08" db="EMBL/GenBank/DDBJ databases">
        <authorList>
            <person name="Koutsovoulos G."/>
            <person name="Danchin GJ E."/>
        </authorList>
    </citation>
    <scope>NUCLEOTIDE SEQUENCE [LARGE SCALE GENOMIC DNA]</scope>
</reference>
<name>A0A6V7WXL9_MELEN</name>
<keyword evidence="3" id="KW-0675">Receptor</keyword>
<comment type="caution">
    <text evidence="4">The sequence shown here is derived from an EMBL/GenBank/DDBJ whole genome shotgun (WGS) entry which is preliminary data.</text>
</comment>
<dbReference type="AlphaFoldDB" id="A0A6V7WXL9"/>
<organism evidence="4 5">
    <name type="scientific">Meloidogyne enterolobii</name>
    <name type="common">Root-knot nematode worm</name>
    <name type="synonym">Meloidogyne mayaguensis</name>
    <dbReference type="NCBI Taxonomy" id="390850"/>
    <lineage>
        <taxon>Eukaryota</taxon>
        <taxon>Metazoa</taxon>
        <taxon>Ecdysozoa</taxon>
        <taxon>Nematoda</taxon>
        <taxon>Chromadorea</taxon>
        <taxon>Rhabditida</taxon>
        <taxon>Tylenchina</taxon>
        <taxon>Tylenchomorpha</taxon>
        <taxon>Tylenchoidea</taxon>
        <taxon>Meloidogynidae</taxon>
        <taxon>Meloidogyninae</taxon>
        <taxon>Meloidogyne</taxon>
    </lineage>
</organism>
<dbReference type="OrthoDB" id="10246805at2759"/>
<protein>
    <submittedName>
        <fullName evidence="4">Uncharacterized protein</fullName>
    </submittedName>
</protein>
<dbReference type="InterPro" id="IPR035500">
    <property type="entry name" value="NHR-like_dom_sf"/>
</dbReference>
<evidence type="ECO:0000313" key="4">
    <source>
        <dbReference type="EMBL" id="CAD2191809.1"/>
    </source>
</evidence>
<proteinExistence type="predicted"/>
<keyword evidence="1" id="KW-0805">Transcription regulation</keyword>
<dbReference type="Proteomes" id="UP000580250">
    <property type="component" value="Unassembled WGS sequence"/>
</dbReference>
<evidence type="ECO:0000256" key="2">
    <source>
        <dbReference type="ARBA" id="ARBA00023163"/>
    </source>
</evidence>
<gene>
    <name evidence="4" type="ORF">MENT_LOCUS44665</name>
</gene>